<dbReference type="Gene3D" id="3.20.80.10">
    <property type="entry name" value="Regulatory factor, effector binding domain"/>
    <property type="match status" value="1"/>
</dbReference>
<protein>
    <submittedName>
        <fullName evidence="5">AraC family transcriptional regulator</fullName>
    </submittedName>
</protein>
<reference evidence="5" key="1">
    <citation type="submission" date="2023-07" db="EMBL/GenBank/DDBJ databases">
        <title>Genomic Encyclopedia of Type Strains, Phase IV (KMG-IV): sequencing the most valuable type-strain genomes for metagenomic binning, comparative biology and taxonomic classification.</title>
        <authorList>
            <person name="Goeker M."/>
        </authorList>
    </citation>
    <scope>NUCLEOTIDE SEQUENCE</scope>
    <source>
        <strain evidence="5">DSM 26174</strain>
    </source>
</reference>
<dbReference type="SUPFAM" id="SSF46689">
    <property type="entry name" value="Homeodomain-like"/>
    <property type="match status" value="2"/>
</dbReference>
<dbReference type="Pfam" id="PF06445">
    <property type="entry name" value="GyrI-like"/>
    <property type="match status" value="1"/>
</dbReference>
<dbReference type="InterPro" id="IPR010499">
    <property type="entry name" value="AraC_E-bd"/>
</dbReference>
<dbReference type="PROSITE" id="PS00041">
    <property type="entry name" value="HTH_ARAC_FAMILY_1"/>
    <property type="match status" value="1"/>
</dbReference>
<dbReference type="Proteomes" id="UP001185092">
    <property type="component" value="Unassembled WGS sequence"/>
</dbReference>
<dbReference type="GO" id="GO:0043565">
    <property type="term" value="F:sequence-specific DNA binding"/>
    <property type="evidence" value="ECO:0007669"/>
    <property type="project" value="InterPro"/>
</dbReference>
<dbReference type="InterPro" id="IPR020449">
    <property type="entry name" value="Tscrpt_reg_AraC-type_HTH"/>
</dbReference>
<dbReference type="AlphaFoldDB" id="A0AAE3XS10"/>
<keyword evidence="1" id="KW-0805">Transcription regulation</keyword>
<evidence type="ECO:0000259" key="4">
    <source>
        <dbReference type="PROSITE" id="PS01124"/>
    </source>
</evidence>
<evidence type="ECO:0000256" key="2">
    <source>
        <dbReference type="ARBA" id="ARBA00023125"/>
    </source>
</evidence>
<gene>
    <name evidence="5" type="ORF">HNQ88_003460</name>
</gene>
<evidence type="ECO:0000313" key="6">
    <source>
        <dbReference type="Proteomes" id="UP001185092"/>
    </source>
</evidence>
<dbReference type="InterPro" id="IPR018062">
    <property type="entry name" value="HTH_AraC-typ_CS"/>
</dbReference>
<dbReference type="SMART" id="SM00342">
    <property type="entry name" value="HTH_ARAC"/>
    <property type="match status" value="1"/>
</dbReference>
<dbReference type="SMART" id="SM00871">
    <property type="entry name" value="AraC_E_bind"/>
    <property type="match status" value="1"/>
</dbReference>
<dbReference type="InterPro" id="IPR009057">
    <property type="entry name" value="Homeodomain-like_sf"/>
</dbReference>
<dbReference type="InterPro" id="IPR018060">
    <property type="entry name" value="HTH_AraC"/>
</dbReference>
<dbReference type="SUPFAM" id="SSF55136">
    <property type="entry name" value="Probable bacterial effector-binding domain"/>
    <property type="match status" value="1"/>
</dbReference>
<name>A0AAE3XS10_9BACT</name>
<dbReference type="GO" id="GO:0003700">
    <property type="term" value="F:DNA-binding transcription factor activity"/>
    <property type="evidence" value="ECO:0007669"/>
    <property type="project" value="InterPro"/>
</dbReference>
<keyword evidence="6" id="KW-1185">Reference proteome</keyword>
<comment type="caution">
    <text evidence="5">The sequence shown here is derived from an EMBL/GenBank/DDBJ whole genome shotgun (WGS) entry which is preliminary data.</text>
</comment>
<dbReference type="PANTHER" id="PTHR40055:SF1">
    <property type="entry name" value="TRANSCRIPTIONAL REGULATOR YGIV-RELATED"/>
    <property type="match status" value="1"/>
</dbReference>
<evidence type="ECO:0000313" key="5">
    <source>
        <dbReference type="EMBL" id="MDR6240394.1"/>
    </source>
</evidence>
<dbReference type="PRINTS" id="PR00032">
    <property type="entry name" value="HTHARAC"/>
</dbReference>
<dbReference type="RefSeq" id="WP_309940310.1">
    <property type="nucleotide sequence ID" value="NZ_AP025305.1"/>
</dbReference>
<dbReference type="Gene3D" id="1.10.10.60">
    <property type="entry name" value="Homeodomain-like"/>
    <property type="match status" value="2"/>
</dbReference>
<organism evidence="5 6">
    <name type="scientific">Aureibacter tunicatorum</name>
    <dbReference type="NCBI Taxonomy" id="866807"/>
    <lineage>
        <taxon>Bacteria</taxon>
        <taxon>Pseudomonadati</taxon>
        <taxon>Bacteroidota</taxon>
        <taxon>Cytophagia</taxon>
        <taxon>Cytophagales</taxon>
        <taxon>Persicobacteraceae</taxon>
        <taxon>Aureibacter</taxon>
    </lineage>
</organism>
<dbReference type="InterPro" id="IPR029442">
    <property type="entry name" value="GyrI-like"/>
</dbReference>
<dbReference type="PROSITE" id="PS01124">
    <property type="entry name" value="HTH_ARAC_FAMILY_2"/>
    <property type="match status" value="1"/>
</dbReference>
<keyword evidence="3" id="KW-0804">Transcription</keyword>
<dbReference type="Pfam" id="PF12833">
    <property type="entry name" value="HTH_18"/>
    <property type="match status" value="1"/>
</dbReference>
<feature type="domain" description="HTH araC/xylS-type" evidence="4">
    <location>
        <begin position="10"/>
        <end position="108"/>
    </location>
</feature>
<sequence length="300" mass="35336">MKSYHRIKIHDVFEYIDRNLNEDLSLEVLANQASMSPYHFHRIFKMITSETPNGYIVRRKIEKSASELVHHLTSITEIALMFGFQDNSSFTRSFKKYYGMSPTAFRLEHPNKFLRIKMINSKNGQVYPDSEQYICFINELKQWIMKNAKKVGIKNLPAMQVAYIHSMGLEELGRNYQKLVQWGMSEGLMNDQSQMITIYHDSFKVTEPHKVRMDACLLLQKELKQAKEEVRLKFIPEGKFIVGSFELGMQEFEQAWTGLFLWMNENEYQKADREPFGIYYNDFNSHPEKKAIVDLCIPIK</sequence>
<accession>A0AAE3XS10</accession>
<dbReference type="EMBL" id="JAVDQD010000004">
    <property type="protein sequence ID" value="MDR6240394.1"/>
    <property type="molecule type" value="Genomic_DNA"/>
</dbReference>
<keyword evidence="2" id="KW-0238">DNA-binding</keyword>
<dbReference type="InterPro" id="IPR050908">
    <property type="entry name" value="SmbC-like"/>
</dbReference>
<evidence type="ECO:0000256" key="1">
    <source>
        <dbReference type="ARBA" id="ARBA00023015"/>
    </source>
</evidence>
<dbReference type="PANTHER" id="PTHR40055">
    <property type="entry name" value="TRANSCRIPTIONAL REGULATOR YGIV-RELATED"/>
    <property type="match status" value="1"/>
</dbReference>
<evidence type="ECO:0000256" key="3">
    <source>
        <dbReference type="ARBA" id="ARBA00023163"/>
    </source>
</evidence>
<dbReference type="InterPro" id="IPR011256">
    <property type="entry name" value="Reg_factor_effector_dom_sf"/>
</dbReference>
<proteinExistence type="predicted"/>